<feature type="domain" description="FAD dependent oxidoreductase" evidence="9">
    <location>
        <begin position="2"/>
        <end position="315"/>
    </location>
</feature>
<evidence type="ECO:0000256" key="3">
    <source>
        <dbReference type="ARBA" id="ARBA00022630"/>
    </source>
</evidence>
<reference evidence="10 11" key="1">
    <citation type="submission" date="2023-11" db="EMBL/GenBank/DDBJ databases">
        <title>Novel species in genus Nocardioides.</title>
        <authorList>
            <person name="Zhou H."/>
        </authorList>
    </citation>
    <scope>NUCLEOTIDE SEQUENCE [LARGE SCALE GENOMIC DNA]</scope>
    <source>
        <strain evidence="10 11">S-58</strain>
    </source>
</reference>
<evidence type="ECO:0000313" key="11">
    <source>
        <dbReference type="Proteomes" id="UP001291999"/>
    </source>
</evidence>
<dbReference type="SUPFAM" id="SSF51971">
    <property type="entry name" value="Nucleotide-binding domain"/>
    <property type="match status" value="1"/>
</dbReference>
<dbReference type="Proteomes" id="UP001291999">
    <property type="component" value="Unassembled WGS sequence"/>
</dbReference>
<evidence type="ECO:0000256" key="6">
    <source>
        <dbReference type="ARBA" id="ARBA00039101"/>
    </source>
</evidence>
<sequence>MRVVVVGAGVSGLSCARLLLQDGHDVAIVSGDPLDRTTSYLAAAVWFPTAAGPADAVARWSATTYDILSAEARALVPGVVMRESLVLYRDARDPARPEPAWAAAVGEVREADPDELPPGYARGLRFAVPLVEMPDYLPHLHEQVLAAGASRVMRRVARLHDVLDLAPDVIVNAAGMGAGALVHDDTVYPVRGQIVRVTNPGLTLSVRDEQHPGGRAYVHPRSADCILGGTLDVGSWSTEPDPAETAAILRRCTDIAPGLAGAEVIDTVVGLRPGRPEVRVELVEDSMEVPVVHNYGHGGSGITIGWGCAREVAALVAEVAGD</sequence>
<keyword evidence="3" id="KW-0285">Flavoprotein</keyword>
<dbReference type="EMBL" id="JAXQPW010000006">
    <property type="protein sequence ID" value="MDZ5662935.1"/>
    <property type="molecule type" value="Genomic_DNA"/>
</dbReference>
<dbReference type="InterPro" id="IPR006076">
    <property type="entry name" value="FAD-dep_OxRdtase"/>
</dbReference>
<dbReference type="Pfam" id="PF01266">
    <property type="entry name" value="DAO"/>
    <property type="match status" value="1"/>
</dbReference>
<accession>A0ABU5KES0</accession>
<dbReference type="PROSITE" id="PS51257">
    <property type="entry name" value="PROKAR_LIPOPROTEIN"/>
    <property type="match status" value="1"/>
</dbReference>
<keyword evidence="11" id="KW-1185">Reference proteome</keyword>
<dbReference type="RefSeq" id="WP_322424862.1">
    <property type="nucleotide sequence ID" value="NZ_JAXQPW010000006.1"/>
</dbReference>
<dbReference type="SUPFAM" id="SSF54373">
    <property type="entry name" value="FAD-linked reductases, C-terminal domain"/>
    <property type="match status" value="1"/>
</dbReference>
<protein>
    <recommendedName>
        <fullName evidence="7">D-amino-acid oxidase</fullName>
        <ecNumber evidence="6">1.4.3.3</ecNumber>
    </recommendedName>
</protein>
<evidence type="ECO:0000259" key="9">
    <source>
        <dbReference type="Pfam" id="PF01266"/>
    </source>
</evidence>
<keyword evidence="4" id="KW-0274">FAD</keyword>
<dbReference type="PANTHER" id="PTHR11530">
    <property type="entry name" value="D-AMINO ACID OXIDASE"/>
    <property type="match status" value="1"/>
</dbReference>
<dbReference type="InterPro" id="IPR006181">
    <property type="entry name" value="D-amino_acid_oxidase_CS"/>
</dbReference>
<comment type="caution">
    <text evidence="10">The sequence shown here is derived from an EMBL/GenBank/DDBJ whole genome shotgun (WGS) entry which is preliminary data.</text>
</comment>
<evidence type="ECO:0000313" key="10">
    <source>
        <dbReference type="EMBL" id="MDZ5662935.1"/>
    </source>
</evidence>
<name>A0ABU5KES0_9ACTN</name>
<dbReference type="PANTHER" id="PTHR11530:SF11">
    <property type="entry name" value="D-ASPARTATE OXIDASE"/>
    <property type="match status" value="1"/>
</dbReference>
<dbReference type="InterPro" id="IPR023209">
    <property type="entry name" value="DAO"/>
</dbReference>
<dbReference type="GO" id="GO:0016491">
    <property type="term" value="F:oxidoreductase activity"/>
    <property type="evidence" value="ECO:0007669"/>
    <property type="project" value="UniProtKB-KW"/>
</dbReference>
<evidence type="ECO:0000256" key="7">
    <source>
        <dbReference type="ARBA" id="ARBA00039751"/>
    </source>
</evidence>
<evidence type="ECO:0000256" key="8">
    <source>
        <dbReference type="ARBA" id="ARBA00049547"/>
    </source>
</evidence>
<comment type="similarity">
    <text evidence="2">Belongs to the DAMOX/DASOX family.</text>
</comment>
<evidence type="ECO:0000256" key="5">
    <source>
        <dbReference type="ARBA" id="ARBA00023002"/>
    </source>
</evidence>
<dbReference type="PROSITE" id="PS00677">
    <property type="entry name" value="DAO"/>
    <property type="match status" value="1"/>
</dbReference>
<evidence type="ECO:0000256" key="2">
    <source>
        <dbReference type="ARBA" id="ARBA00006730"/>
    </source>
</evidence>
<keyword evidence="5 10" id="KW-0560">Oxidoreductase</keyword>
<dbReference type="PIRSF" id="PIRSF000189">
    <property type="entry name" value="D-aa_oxidase"/>
    <property type="match status" value="1"/>
</dbReference>
<dbReference type="Gene3D" id="3.30.9.10">
    <property type="entry name" value="D-Amino Acid Oxidase, subunit A, domain 2"/>
    <property type="match status" value="1"/>
</dbReference>
<comment type="cofactor">
    <cofactor evidence="1">
        <name>FAD</name>
        <dbReference type="ChEBI" id="CHEBI:57692"/>
    </cofactor>
</comment>
<dbReference type="Gene3D" id="3.40.50.720">
    <property type="entry name" value="NAD(P)-binding Rossmann-like Domain"/>
    <property type="match status" value="1"/>
</dbReference>
<comment type="catalytic activity">
    <reaction evidence="8">
        <text>a D-alpha-amino acid + O2 + H2O = a 2-oxocarboxylate + H2O2 + NH4(+)</text>
        <dbReference type="Rhea" id="RHEA:21816"/>
        <dbReference type="ChEBI" id="CHEBI:15377"/>
        <dbReference type="ChEBI" id="CHEBI:15379"/>
        <dbReference type="ChEBI" id="CHEBI:16240"/>
        <dbReference type="ChEBI" id="CHEBI:28938"/>
        <dbReference type="ChEBI" id="CHEBI:35179"/>
        <dbReference type="ChEBI" id="CHEBI:59871"/>
        <dbReference type="EC" id="1.4.3.3"/>
    </reaction>
    <physiologicalReaction direction="left-to-right" evidence="8">
        <dbReference type="Rhea" id="RHEA:21817"/>
    </physiologicalReaction>
</comment>
<dbReference type="EC" id="1.4.3.3" evidence="6"/>
<proteinExistence type="inferred from homology"/>
<evidence type="ECO:0000256" key="4">
    <source>
        <dbReference type="ARBA" id="ARBA00022827"/>
    </source>
</evidence>
<organism evidence="10 11">
    <name type="scientific">Nocardioides renjunii</name>
    <dbReference type="NCBI Taxonomy" id="3095075"/>
    <lineage>
        <taxon>Bacteria</taxon>
        <taxon>Bacillati</taxon>
        <taxon>Actinomycetota</taxon>
        <taxon>Actinomycetes</taxon>
        <taxon>Propionibacteriales</taxon>
        <taxon>Nocardioidaceae</taxon>
        <taxon>Nocardioides</taxon>
    </lineage>
</organism>
<evidence type="ECO:0000256" key="1">
    <source>
        <dbReference type="ARBA" id="ARBA00001974"/>
    </source>
</evidence>
<gene>
    <name evidence="10" type="ORF">SFC79_14255</name>
</gene>